<accession>A0A5C6CST7</accession>
<gene>
    <name evidence="3" type="ORF">Pla144_30210</name>
</gene>
<dbReference type="AlphaFoldDB" id="A0A5C6CST7"/>
<evidence type="ECO:0000313" key="4">
    <source>
        <dbReference type="Proteomes" id="UP000318437"/>
    </source>
</evidence>
<feature type="chain" id="PRO_5023048662" description="TIGR03790 family protein" evidence="2">
    <location>
        <begin position="22"/>
        <end position="560"/>
    </location>
</feature>
<keyword evidence="2" id="KW-0732">Signal</keyword>
<dbReference type="RefSeq" id="WP_146451382.1">
    <property type="nucleotide sequence ID" value="NZ_SJPS01000004.1"/>
</dbReference>
<protein>
    <recommendedName>
        <fullName evidence="5">TIGR03790 family protein</fullName>
    </recommendedName>
</protein>
<evidence type="ECO:0000313" key="3">
    <source>
        <dbReference type="EMBL" id="TWU25809.1"/>
    </source>
</evidence>
<sequence length="560" mass="62733" precursor="true">MKNIYVLILLTITIASLPSLAQAKLRPSEIAIIAVRGSKESERLAEYYAEQRKIPAENICLVVMPKGETLDREKWQWAVRPEIRKWLEDKDPQREIRCLVTTWDVPLKIGRGKKDSPALLDYRDYLTGERSKRVALLKDITKEFEVLAPGVALANSSNGVADASSASSDPADKEAAAKAEQAELEQRLEKALQAAQARIRQLNDPQEQQQALAKVQQYATMVGGVQVLAQSLQSRIQAEGAKPPELNAELERLRGMMLAYLQMRQELEAGAPGIERDHILLNVLSQAAGLIQSIKWLDEQISIADKNETAASFDSELSLVMWPDDYQLLRWQPNYLLPRYNNSQLRETFRTLMVARLDAPTLKLAKGLIDTAIQVEETGLVGKVYLDARGIGKLDQPNVSPGSYADFDRALLITAEGLKEQTTLDVVLDEKPELFQAGDCPDAALYCGWYSLGKYVDAFDWAPGAVAYHLASAEATTLRNKESEVWCKRMLEDGVCATIGPVYEPYLVAFPRPNEFLALLIKGELSLVECYYQTKPFNSWMMTLIGDPLYRPFAKRNVRK</sequence>
<dbReference type="Proteomes" id="UP000318437">
    <property type="component" value="Unassembled WGS sequence"/>
</dbReference>
<reference evidence="3 4" key="1">
    <citation type="submission" date="2019-02" db="EMBL/GenBank/DDBJ databases">
        <title>Deep-cultivation of Planctomycetes and their phenomic and genomic characterization uncovers novel biology.</title>
        <authorList>
            <person name="Wiegand S."/>
            <person name="Jogler M."/>
            <person name="Boedeker C."/>
            <person name="Pinto D."/>
            <person name="Vollmers J."/>
            <person name="Rivas-Marin E."/>
            <person name="Kohn T."/>
            <person name="Peeters S.H."/>
            <person name="Heuer A."/>
            <person name="Rast P."/>
            <person name="Oberbeckmann S."/>
            <person name="Bunk B."/>
            <person name="Jeske O."/>
            <person name="Meyerdierks A."/>
            <person name="Storesund J.E."/>
            <person name="Kallscheuer N."/>
            <person name="Luecker S."/>
            <person name="Lage O.M."/>
            <person name="Pohl T."/>
            <person name="Merkel B.J."/>
            <person name="Hornburger P."/>
            <person name="Mueller R.-W."/>
            <person name="Bruemmer F."/>
            <person name="Labrenz M."/>
            <person name="Spormann A.M."/>
            <person name="Op Den Camp H."/>
            <person name="Overmann J."/>
            <person name="Amann R."/>
            <person name="Jetten M.S.M."/>
            <person name="Mascher T."/>
            <person name="Medema M.H."/>
            <person name="Devos D.P."/>
            <person name="Kaster A.-K."/>
            <person name="Ovreas L."/>
            <person name="Rohde M."/>
            <person name="Galperin M.Y."/>
            <person name="Jogler C."/>
        </authorList>
    </citation>
    <scope>NUCLEOTIDE SEQUENCE [LARGE SCALE GENOMIC DNA]</scope>
    <source>
        <strain evidence="3 4">Pla144</strain>
    </source>
</reference>
<keyword evidence="4" id="KW-1185">Reference proteome</keyword>
<feature type="compositionally biased region" description="Basic and acidic residues" evidence="1">
    <location>
        <begin position="170"/>
        <end position="180"/>
    </location>
</feature>
<feature type="signal peptide" evidence="2">
    <location>
        <begin position="1"/>
        <end position="21"/>
    </location>
</feature>
<dbReference type="InterPro" id="IPR022265">
    <property type="entry name" value="CHP03790"/>
</dbReference>
<comment type="caution">
    <text evidence="3">The sequence shown here is derived from an EMBL/GenBank/DDBJ whole genome shotgun (WGS) entry which is preliminary data.</text>
</comment>
<dbReference type="NCBIfam" id="TIGR03790">
    <property type="entry name" value="TIGR03790 family protein"/>
    <property type="match status" value="1"/>
</dbReference>
<evidence type="ECO:0000256" key="2">
    <source>
        <dbReference type="SAM" id="SignalP"/>
    </source>
</evidence>
<feature type="region of interest" description="Disordered" evidence="1">
    <location>
        <begin position="157"/>
        <end position="180"/>
    </location>
</feature>
<evidence type="ECO:0000256" key="1">
    <source>
        <dbReference type="SAM" id="MobiDB-lite"/>
    </source>
</evidence>
<name>A0A5C6CST7_9BACT</name>
<evidence type="ECO:0008006" key="5">
    <source>
        <dbReference type="Google" id="ProtNLM"/>
    </source>
</evidence>
<dbReference type="OrthoDB" id="9771443at2"/>
<proteinExistence type="predicted"/>
<dbReference type="EMBL" id="SJPS01000004">
    <property type="protein sequence ID" value="TWU25809.1"/>
    <property type="molecule type" value="Genomic_DNA"/>
</dbReference>
<organism evidence="3 4">
    <name type="scientific">Bythopirellula polymerisocia</name>
    <dbReference type="NCBI Taxonomy" id="2528003"/>
    <lineage>
        <taxon>Bacteria</taxon>
        <taxon>Pseudomonadati</taxon>
        <taxon>Planctomycetota</taxon>
        <taxon>Planctomycetia</taxon>
        <taxon>Pirellulales</taxon>
        <taxon>Lacipirellulaceae</taxon>
        <taxon>Bythopirellula</taxon>
    </lineage>
</organism>